<feature type="region of interest" description="Disordered" evidence="1">
    <location>
        <begin position="46"/>
        <end position="125"/>
    </location>
</feature>
<name>A0A6H0XW32_9PEZI</name>
<accession>A0A6H0XW32</accession>
<reference evidence="2 3" key="1">
    <citation type="journal article" date="2016" name="Sci. Rep.">
        <title>Peltaster fructicola genome reveals evolution from an invasive phytopathogen to an ectophytic parasite.</title>
        <authorList>
            <person name="Xu C."/>
            <person name="Chen H."/>
            <person name="Gleason M.L."/>
            <person name="Xu J.R."/>
            <person name="Liu H."/>
            <person name="Zhang R."/>
            <person name="Sun G."/>
        </authorList>
    </citation>
    <scope>NUCLEOTIDE SEQUENCE [LARGE SCALE GENOMIC DNA]</scope>
    <source>
        <strain evidence="2 3">LNHT1506</strain>
    </source>
</reference>
<evidence type="ECO:0000313" key="3">
    <source>
        <dbReference type="Proteomes" id="UP000503462"/>
    </source>
</evidence>
<feature type="region of interest" description="Disordered" evidence="1">
    <location>
        <begin position="1"/>
        <end position="22"/>
    </location>
</feature>
<feature type="compositionally biased region" description="Basic and acidic residues" evidence="1">
    <location>
        <begin position="56"/>
        <end position="76"/>
    </location>
</feature>
<feature type="compositionally biased region" description="Polar residues" evidence="1">
    <location>
        <begin position="106"/>
        <end position="125"/>
    </location>
</feature>
<protein>
    <submittedName>
        <fullName evidence="2">Uncharacterized protein</fullName>
    </submittedName>
</protein>
<proteinExistence type="predicted"/>
<gene>
    <name evidence="2" type="ORF">AMS68_004388</name>
</gene>
<organism evidence="2 3">
    <name type="scientific">Peltaster fructicola</name>
    <dbReference type="NCBI Taxonomy" id="286661"/>
    <lineage>
        <taxon>Eukaryota</taxon>
        <taxon>Fungi</taxon>
        <taxon>Dikarya</taxon>
        <taxon>Ascomycota</taxon>
        <taxon>Pezizomycotina</taxon>
        <taxon>Dothideomycetes</taxon>
        <taxon>Dothideomycetes incertae sedis</taxon>
        <taxon>Peltaster</taxon>
    </lineage>
</organism>
<dbReference type="AlphaFoldDB" id="A0A6H0XW32"/>
<evidence type="ECO:0000256" key="1">
    <source>
        <dbReference type="SAM" id="MobiDB-lite"/>
    </source>
</evidence>
<dbReference type="Proteomes" id="UP000503462">
    <property type="component" value="Chromosome 3"/>
</dbReference>
<sequence length="401" mass="46210">MDPSWLDYIRDADSDDDTSVNELNAKSPVKTFTQKGWSFYIKRYDNESESNTSAHESTEESPVRHTEQITHRDFSKELPAATRAQPCVSRSESSDDTDEDKIELTGYNSQESSDVTESPRSNTEGSMLQAQDLIGYTRNDSDSQQAVVLTPPRASRHALPSVTNKHALLNELSKSLRIRKYRKAYGNNTLAVKDIQLPPICKQYPELSEEIVYHYMKLSTFSATIWLNYDVAEKKFYVDDRIEFCGKLKISATVRAKLEEWEDTYGRFSRFIFNLCTPFHTLGWARLHDDTTEHPGFLIETHPQHKACTVLADYFNRAAADIQQELSQREHHGYGLDEIDHIADWMTCRWWKYANSLSDSPSLFIQPIPSFRESTTQLDLRSTSRKVVCKEENSYRSPADW</sequence>
<keyword evidence="3" id="KW-1185">Reference proteome</keyword>
<evidence type="ECO:0000313" key="2">
    <source>
        <dbReference type="EMBL" id="QIW98870.1"/>
    </source>
</evidence>
<dbReference type="EMBL" id="CP051141">
    <property type="protein sequence ID" value="QIW98870.1"/>
    <property type="molecule type" value="Genomic_DNA"/>
</dbReference>